<dbReference type="CDD" id="cd02439">
    <property type="entry name" value="DMB-PRT_CobT"/>
    <property type="match status" value="1"/>
</dbReference>
<dbReference type="AlphaFoldDB" id="A0A1Q8Q2S6"/>
<dbReference type="PANTHER" id="PTHR43463:SF1">
    <property type="entry name" value="NICOTINATE-NUCLEOTIDE--DIMETHYLBENZIMIDAZOLE PHOSPHORIBOSYLTRANSFERASE"/>
    <property type="match status" value="1"/>
</dbReference>
<dbReference type="RefSeq" id="WP_075399372.1">
    <property type="nucleotide sequence ID" value="NZ_MSDU01000038.1"/>
</dbReference>
<proteinExistence type="inferred from homology"/>
<evidence type="ECO:0000256" key="4">
    <source>
        <dbReference type="ARBA" id="ARBA00011991"/>
    </source>
</evidence>
<comment type="catalytic activity">
    <reaction evidence="10 11">
        <text>5,6-dimethylbenzimidazole + nicotinate beta-D-ribonucleotide = alpha-ribazole 5'-phosphate + nicotinate + H(+)</text>
        <dbReference type="Rhea" id="RHEA:11196"/>
        <dbReference type="ChEBI" id="CHEBI:15378"/>
        <dbReference type="ChEBI" id="CHEBI:15890"/>
        <dbReference type="ChEBI" id="CHEBI:32544"/>
        <dbReference type="ChEBI" id="CHEBI:57502"/>
        <dbReference type="ChEBI" id="CHEBI:57918"/>
        <dbReference type="EC" id="2.4.2.21"/>
    </reaction>
</comment>
<dbReference type="NCBIfam" id="NF000996">
    <property type="entry name" value="PRK00105.1"/>
    <property type="match status" value="1"/>
</dbReference>
<comment type="function">
    <text evidence="1 11">Catalyzes the synthesis of alpha-ribazole-5'-phosphate from nicotinate mononucleotide (NAMN) and 5,6-dimethylbenzimidazole (DMB).</text>
</comment>
<dbReference type="PANTHER" id="PTHR43463">
    <property type="entry name" value="NICOTINATE-NUCLEOTIDE--DIMETHYLBENZIMIDAZOLE PHOSPHORIBOSYLTRANSFERASE"/>
    <property type="match status" value="1"/>
</dbReference>
<evidence type="ECO:0000256" key="8">
    <source>
        <dbReference type="ARBA" id="ARBA00022679"/>
    </source>
</evidence>
<dbReference type="UniPathway" id="UPA00061">
    <property type="reaction ID" value="UER00516"/>
</dbReference>
<organism evidence="12 13">
    <name type="scientific">Domibacillus antri</name>
    <dbReference type="NCBI Taxonomy" id="1714264"/>
    <lineage>
        <taxon>Bacteria</taxon>
        <taxon>Bacillati</taxon>
        <taxon>Bacillota</taxon>
        <taxon>Bacilli</taxon>
        <taxon>Bacillales</taxon>
        <taxon>Bacillaceae</taxon>
        <taxon>Domibacillus</taxon>
    </lineage>
</organism>
<evidence type="ECO:0000256" key="7">
    <source>
        <dbReference type="ARBA" id="ARBA00022676"/>
    </source>
</evidence>
<evidence type="ECO:0000256" key="2">
    <source>
        <dbReference type="ARBA" id="ARBA00005049"/>
    </source>
</evidence>
<dbReference type="HAMAP" id="MF_00230">
    <property type="entry name" value="CobT"/>
    <property type="match status" value="1"/>
</dbReference>
<evidence type="ECO:0000256" key="3">
    <source>
        <dbReference type="ARBA" id="ARBA00007110"/>
    </source>
</evidence>
<dbReference type="GO" id="GO:0008939">
    <property type="term" value="F:nicotinate-nucleotide-dimethylbenzimidazole phosphoribosyltransferase activity"/>
    <property type="evidence" value="ECO:0007669"/>
    <property type="project" value="UniProtKB-UniRule"/>
</dbReference>
<evidence type="ECO:0000256" key="9">
    <source>
        <dbReference type="ARBA" id="ARBA00030686"/>
    </source>
</evidence>
<dbReference type="InterPro" id="IPR023195">
    <property type="entry name" value="Nict_dMeBzImd_PRibTrfase_N"/>
</dbReference>
<dbReference type="NCBIfam" id="TIGR03160">
    <property type="entry name" value="cobT_DBIPRT"/>
    <property type="match status" value="1"/>
</dbReference>
<comment type="similarity">
    <text evidence="3 11">Belongs to the CobT family.</text>
</comment>
<evidence type="ECO:0000256" key="10">
    <source>
        <dbReference type="ARBA" id="ARBA00047340"/>
    </source>
</evidence>
<dbReference type="Proteomes" id="UP000185568">
    <property type="component" value="Unassembled WGS sequence"/>
</dbReference>
<evidence type="ECO:0000256" key="6">
    <source>
        <dbReference type="ARBA" id="ARBA00022573"/>
    </source>
</evidence>
<evidence type="ECO:0000313" key="13">
    <source>
        <dbReference type="Proteomes" id="UP000185568"/>
    </source>
</evidence>
<evidence type="ECO:0000256" key="11">
    <source>
        <dbReference type="HAMAP-Rule" id="MF_00230"/>
    </source>
</evidence>
<dbReference type="FunFam" id="3.40.50.10210:FF:000001">
    <property type="entry name" value="Nicotinate-nucleotide--dimethylbenzimidazole phosphoribosyltransferase"/>
    <property type="match status" value="1"/>
</dbReference>
<gene>
    <name evidence="11" type="primary">cobT</name>
    <name evidence="12" type="ORF">BTO30_13890</name>
</gene>
<protein>
    <recommendedName>
        <fullName evidence="5 11">Nicotinate-nucleotide--dimethylbenzimidazole phosphoribosyltransferase</fullName>
        <shortName evidence="11">NN:DBI PRT</shortName>
        <ecNumber evidence="4 11">2.4.2.21</ecNumber>
    </recommendedName>
    <alternativeName>
        <fullName evidence="9 11">N(1)-alpha-phosphoribosyltransferase</fullName>
    </alternativeName>
</protein>
<dbReference type="Gene3D" id="3.40.50.10210">
    <property type="match status" value="1"/>
</dbReference>
<evidence type="ECO:0000313" key="12">
    <source>
        <dbReference type="EMBL" id="OLN21628.1"/>
    </source>
</evidence>
<dbReference type="Pfam" id="PF02277">
    <property type="entry name" value="DBI_PRT"/>
    <property type="match status" value="1"/>
</dbReference>
<dbReference type="EC" id="2.4.2.21" evidence="4 11"/>
<dbReference type="EMBL" id="MSDU01000038">
    <property type="protein sequence ID" value="OLN21628.1"/>
    <property type="molecule type" value="Genomic_DNA"/>
</dbReference>
<dbReference type="Gene3D" id="1.10.1610.10">
    <property type="match status" value="1"/>
</dbReference>
<keyword evidence="8 11" id="KW-0808">Transferase</keyword>
<comment type="pathway">
    <text evidence="2 11">Nucleoside biosynthesis; alpha-ribazole biosynthesis; alpha-ribazole from 5,6-dimethylbenzimidazole: step 1/2.</text>
</comment>
<dbReference type="InterPro" id="IPR036087">
    <property type="entry name" value="Nict_dMeBzImd_PRibTrfase_sf"/>
</dbReference>
<evidence type="ECO:0000256" key="1">
    <source>
        <dbReference type="ARBA" id="ARBA00002197"/>
    </source>
</evidence>
<sequence>MSALQSIHIPKLDEETGVLVQKYVDSLTKPPGSLGRLEELVIELAKMTGHAFPEVSPPGIIVFAADHGITAEGVSAFPQEVTYQMVRNFLNGGAAINVFSKAIRARLNIVDIGVAVDMDDENLINKKVRYATANFYEENAMSPSEAIQAIEVGYEQAQKLIDDGIKCLILGEMGIGNTTTSSAILAAVSGKNIESLVGTGTGIEDEKIQFKQQVIKRALEKRKPSNTDPIDLLSKIGGLEIAGMAGAMLAAASNRIPILVDGFIAATAGLVAQMISSQVTDYMIMGHRSVEPGHAIVMDLLGKKPILDLGMRLGEGSGAAVAFPILQSAVVMLKEMATFETAQISNRD</sequence>
<keyword evidence="13" id="KW-1185">Reference proteome</keyword>
<keyword evidence="7 11" id="KW-0328">Glycosyltransferase</keyword>
<keyword evidence="6 11" id="KW-0169">Cobalamin biosynthesis</keyword>
<dbReference type="SUPFAM" id="SSF52733">
    <property type="entry name" value="Nicotinate mononucleotide:5,6-dimethylbenzimidazole phosphoribosyltransferase (CobT)"/>
    <property type="match status" value="1"/>
</dbReference>
<feature type="active site" description="Proton acceptor" evidence="11">
    <location>
        <position position="315"/>
    </location>
</feature>
<dbReference type="GO" id="GO:0009236">
    <property type="term" value="P:cobalamin biosynthetic process"/>
    <property type="evidence" value="ECO:0007669"/>
    <property type="project" value="UniProtKB-UniRule"/>
</dbReference>
<comment type="caution">
    <text evidence="12">The sequence shown here is derived from an EMBL/GenBank/DDBJ whole genome shotgun (WGS) entry which is preliminary data.</text>
</comment>
<dbReference type="STRING" id="1714264.BTO30_13890"/>
<dbReference type="InterPro" id="IPR003200">
    <property type="entry name" value="Nict_dMeBzImd_PRibTrfase"/>
</dbReference>
<accession>A0A1Q8Q2S6</accession>
<dbReference type="InterPro" id="IPR017846">
    <property type="entry name" value="Nict_dMeBzImd_PRibTrfase_bact"/>
</dbReference>
<name>A0A1Q8Q2S6_9BACI</name>
<evidence type="ECO:0000256" key="5">
    <source>
        <dbReference type="ARBA" id="ARBA00015486"/>
    </source>
</evidence>
<reference evidence="12 13" key="1">
    <citation type="submission" date="2016-12" db="EMBL/GenBank/DDBJ databases">
        <title>Domibacillus antri genome sequencing.</title>
        <authorList>
            <person name="Verma A."/>
            <person name="Krishnamurthi S."/>
        </authorList>
    </citation>
    <scope>NUCLEOTIDE SEQUENCE [LARGE SCALE GENOMIC DNA]</scope>
    <source>
        <strain evidence="12 13">XD80</strain>
    </source>
</reference>